<dbReference type="InterPro" id="IPR025777">
    <property type="entry name" value="GMPS_ATP_PPase_dom"/>
</dbReference>
<dbReference type="GO" id="GO:0005829">
    <property type="term" value="C:cytosol"/>
    <property type="evidence" value="ECO:0007669"/>
    <property type="project" value="TreeGrafter"/>
</dbReference>
<dbReference type="UniPathway" id="UPA00189">
    <property type="reaction ID" value="UER00296"/>
</dbReference>
<organism evidence="14">
    <name type="scientific">Ananas comosus var. bracteatus</name>
    <name type="common">red pineapple</name>
    <dbReference type="NCBI Taxonomy" id="296719"/>
    <lineage>
        <taxon>Eukaryota</taxon>
        <taxon>Viridiplantae</taxon>
        <taxon>Streptophyta</taxon>
        <taxon>Embryophyta</taxon>
        <taxon>Tracheophyta</taxon>
        <taxon>Spermatophyta</taxon>
        <taxon>Magnoliopsida</taxon>
        <taxon>Liliopsida</taxon>
        <taxon>Poales</taxon>
        <taxon>Bromeliaceae</taxon>
        <taxon>Bromelioideae</taxon>
        <taxon>Ananas</taxon>
    </lineage>
</organism>
<dbReference type="SUPFAM" id="SSF52402">
    <property type="entry name" value="Adenine nucleotide alpha hydrolases-like"/>
    <property type="match status" value="1"/>
</dbReference>
<dbReference type="Gene3D" id="3.30.300.10">
    <property type="match status" value="1"/>
</dbReference>
<keyword evidence="7 11" id="KW-0658">Purine biosynthesis</keyword>
<dbReference type="PROSITE" id="PS51553">
    <property type="entry name" value="GMPS_ATP_PPASE"/>
    <property type="match status" value="1"/>
</dbReference>
<evidence type="ECO:0000256" key="2">
    <source>
        <dbReference type="ARBA" id="ARBA00012746"/>
    </source>
</evidence>
<evidence type="ECO:0000256" key="1">
    <source>
        <dbReference type="ARBA" id="ARBA00005153"/>
    </source>
</evidence>
<proteinExistence type="predicted"/>
<feature type="compositionally biased region" description="Basic and acidic residues" evidence="12">
    <location>
        <begin position="122"/>
        <end position="132"/>
    </location>
</feature>
<dbReference type="GO" id="GO:0003921">
    <property type="term" value="F:GMP synthase activity"/>
    <property type="evidence" value="ECO:0007669"/>
    <property type="project" value="InterPro"/>
</dbReference>
<dbReference type="NCBIfam" id="NF000848">
    <property type="entry name" value="PRK00074.1"/>
    <property type="match status" value="1"/>
</dbReference>
<evidence type="ECO:0000256" key="10">
    <source>
        <dbReference type="ARBA" id="ARBA00031356"/>
    </source>
</evidence>
<dbReference type="FunFam" id="3.40.50.620:FF:000001">
    <property type="entry name" value="GMP synthase [glutamine-hydrolyzing]"/>
    <property type="match status" value="1"/>
</dbReference>
<keyword evidence="8 11" id="KW-0067">ATP-binding</keyword>
<accession>A0A6V7QCR6</accession>
<evidence type="ECO:0000256" key="7">
    <source>
        <dbReference type="ARBA" id="ARBA00022755"/>
    </source>
</evidence>
<keyword evidence="4" id="KW-0436">Ligase</keyword>
<dbReference type="Pfam" id="PF03054">
    <property type="entry name" value="tRNA_Me_trans"/>
    <property type="match status" value="1"/>
</dbReference>
<reference evidence="14" key="1">
    <citation type="submission" date="2020-07" db="EMBL/GenBank/DDBJ databases">
        <authorList>
            <person name="Lin J."/>
        </authorList>
    </citation>
    <scope>NUCLEOTIDE SEQUENCE</scope>
</reference>
<evidence type="ECO:0000256" key="4">
    <source>
        <dbReference type="ARBA" id="ARBA00022598"/>
    </source>
</evidence>
<feature type="compositionally biased region" description="Basic and acidic residues" evidence="12">
    <location>
        <begin position="104"/>
        <end position="113"/>
    </location>
</feature>
<sequence>MAKPSAAAAGGGGAVTATAAGGNLVLVLDYGSQYTHLITRRIRQLSVLSLCISGTSPSPPSPTSAPAPSSSPAAPTPSTPTPPPPSRRLPPLRRGERRPRPRHLLRDAAPRPEARRRRRRRGEAGVREDGDRRRRGCGRLGALRPRCGRGASDGVDEPRGRGGSSPGGVQCGREERPGLRRGDRGPFEEVLWASVPSRGKMSIIVFLRVTHSTQGMETLQHFLFDVCGVTADWKMQDVLEEEIRVINGMVGSDEHVICALSGGVDSTVAATLIHKAIGDRLHCVFVDNGLLRYKERERVMSTFERDLHLPVTCIDASEQFLSKLKGVKDPEMKRKIIGREFIAIFDDFAHELEQKLGKRPTFLVQGTLYPDVIESCPPPGSGRTHSHTIKSHHNVGGLPKDMKLKLIEPLKLLFKDEVRTLGSILNVPDSFLKRHPFPGPGLAVRVLGDVTEGNALEILRQVDEIFIQSIRDAGLYDSIWQAFAVFLPVQSVGVQGDQRTHSHVVVLRAITSEDGMTADWYYFDQKFLVDVVRKICNNVRGVNRVCQDITSKPPATVEWE</sequence>
<feature type="compositionally biased region" description="Low complexity" evidence="12">
    <location>
        <begin position="140"/>
        <end position="150"/>
    </location>
</feature>
<feature type="compositionally biased region" description="Pro residues" evidence="12">
    <location>
        <begin position="74"/>
        <end position="88"/>
    </location>
</feature>
<evidence type="ECO:0000313" key="14">
    <source>
        <dbReference type="EMBL" id="CAD1840850.1"/>
    </source>
</evidence>
<feature type="region of interest" description="Disordered" evidence="12">
    <location>
        <begin position="54"/>
        <end position="183"/>
    </location>
</feature>
<evidence type="ECO:0000256" key="11">
    <source>
        <dbReference type="PROSITE-ProRule" id="PRU00886"/>
    </source>
</evidence>
<dbReference type="PANTHER" id="PTHR11922">
    <property type="entry name" value="GMP SYNTHASE-RELATED"/>
    <property type="match status" value="1"/>
</dbReference>
<comment type="pathway">
    <text evidence="1">Purine metabolism; GMP biosynthesis; GMP from XMP (L-Gln route): step 1/1.</text>
</comment>
<gene>
    <name evidence="14" type="ORF">CB5_LOCUS24061</name>
</gene>
<dbReference type="Pfam" id="PF00958">
    <property type="entry name" value="GMP_synt_C"/>
    <property type="match status" value="1"/>
</dbReference>
<evidence type="ECO:0000259" key="13">
    <source>
        <dbReference type="PROSITE" id="PS51553"/>
    </source>
</evidence>
<dbReference type="NCBIfam" id="TIGR00884">
    <property type="entry name" value="guaA_Cterm"/>
    <property type="match status" value="1"/>
</dbReference>
<keyword evidence="6 11" id="KW-0332">GMP biosynthesis</keyword>
<keyword evidence="9" id="KW-0315">Glutamine amidotransferase</keyword>
<dbReference type="CDD" id="cd01997">
    <property type="entry name" value="GMP_synthase_C"/>
    <property type="match status" value="1"/>
</dbReference>
<dbReference type="AlphaFoldDB" id="A0A6V7QCR6"/>
<dbReference type="FunFam" id="3.30.300.10:FF:000002">
    <property type="entry name" value="GMP synthase [glutamine-hydrolyzing]"/>
    <property type="match status" value="1"/>
</dbReference>
<evidence type="ECO:0000256" key="5">
    <source>
        <dbReference type="ARBA" id="ARBA00022741"/>
    </source>
</evidence>
<dbReference type="Gene3D" id="3.40.50.620">
    <property type="entry name" value="HUPs"/>
    <property type="match status" value="1"/>
</dbReference>
<evidence type="ECO:0000256" key="12">
    <source>
        <dbReference type="SAM" id="MobiDB-lite"/>
    </source>
</evidence>
<feature type="compositionally biased region" description="Gly residues" evidence="12">
    <location>
        <begin position="161"/>
        <end position="170"/>
    </location>
</feature>
<evidence type="ECO:0000256" key="6">
    <source>
        <dbReference type="ARBA" id="ARBA00022749"/>
    </source>
</evidence>
<evidence type="ECO:0000256" key="9">
    <source>
        <dbReference type="ARBA" id="ARBA00022962"/>
    </source>
</evidence>
<protein>
    <recommendedName>
        <fullName evidence="3">GMP synthase [glutamine-hydrolyzing]</fullName>
        <ecNumber evidence="2">6.3.5.2</ecNumber>
    </recommendedName>
    <alternativeName>
        <fullName evidence="10">Glutamine amidotransferase</fullName>
    </alternativeName>
</protein>
<feature type="domain" description="GMPS ATP-PPase" evidence="13">
    <location>
        <begin position="233"/>
        <end position="434"/>
    </location>
</feature>
<dbReference type="EC" id="6.3.5.2" evidence="2"/>
<dbReference type="GO" id="GO:0005524">
    <property type="term" value="F:ATP binding"/>
    <property type="evidence" value="ECO:0007669"/>
    <property type="project" value="UniProtKB-UniRule"/>
</dbReference>
<feature type="binding site" evidence="11">
    <location>
        <begin position="261"/>
        <end position="267"/>
    </location>
    <ligand>
        <name>ATP</name>
        <dbReference type="ChEBI" id="CHEBI:30616"/>
    </ligand>
</feature>
<evidence type="ECO:0000256" key="3">
    <source>
        <dbReference type="ARBA" id="ARBA00021562"/>
    </source>
</evidence>
<name>A0A6V7QCR6_ANACO</name>
<feature type="compositionally biased region" description="Basic and acidic residues" evidence="12">
    <location>
        <begin position="172"/>
        <end position="183"/>
    </location>
</feature>
<keyword evidence="5 11" id="KW-0547">Nucleotide-binding</keyword>
<evidence type="ECO:0000256" key="8">
    <source>
        <dbReference type="ARBA" id="ARBA00022840"/>
    </source>
</evidence>
<dbReference type="InterPro" id="IPR001674">
    <property type="entry name" value="GMP_synth_C"/>
</dbReference>
<dbReference type="PANTHER" id="PTHR11922:SF2">
    <property type="entry name" value="GMP SYNTHASE [GLUTAMINE-HYDROLYZING]"/>
    <property type="match status" value="1"/>
</dbReference>
<dbReference type="EMBL" id="LR862135">
    <property type="protein sequence ID" value="CAD1840850.1"/>
    <property type="molecule type" value="Genomic_DNA"/>
</dbReference>
<dbReference type="SUPFAM" id="SSF54810">
    <property type="entry name" value="GMP synthetase C-terminal dimerisation domain"/>
    <property type="match status" value="1"/>
</dbReference>
<dbReference type="InterPro" id="IPR014729">
    <property type="entry name" value="Rossmann-like_a/b/a_fold"/>
</dbReference>